<accession>A0ABS6UH84</accession>
<feature type="compositionally biased region" description="Basic residues" evidence="1">
    <location>
        <begin position="11"/>
        <end position="21"/>
    </location>
</feature>
<reference evidence="2 4" key="1">
    <citation type="submission" date="2020-11" db="EMBL/GenBank/DDBJ databases">
        <title>Pseudonocardia abyssalis sp. nov. and Pseudonocardia oceani sp. nov., description and phylogenomic analysis of two novel actinomycetes isolated from the deep Southern Ocean.</title>
        <authorList>
            <person name="Parra J."/>
        </authorList>
    </citation>
    <scope>NUCLEOTIDE SEQUENCE [LARGE SCALE GENOMIC DNA]</scope>
    <source>
        <strain evidence="2">KRD-185</strain>
        <strain evidence="4">KRD185</strain>
    </source>
</reference>
<dbReference type="EMBL" id="JADQDF010000003">
    <property type="protein sequence ID" value="MBW0132629.1"/>
    <property type="molecule type" value="Genomic_DNA"/>
</dbReference>
<evidence type="ECO:0000313" key="2">
    <source>
        <dbReference type="EMBL" id="MBW0131204.1"/>
    </source>
</evidence>
<gene>
    <name evidence="2" type="ORF">I4I82_26490</name>
    <name evidence="3" type="ORF">I4I82_33820</name>
</gene>
<protein>
    <recommendedName>
        <fullName evidence="5">DUF732 domain-containing protein</fullName>
    </recommendedName>
</protein>
<name>A0ABS6UH84_9PSEU</name>
<evidence type="ECO:0000313" key="4">
    <source>
        <dbReference type="Proteomes" id="UP000694300"/>
    </source>
</evidence>
<organism evidence="2 4">
    <name type="scientific">Pseudonocardia oceani</name>
    <dbReference type="NCBI Taxonomy" id="2792013"/>
    <lineage>
        <taxon>Bacteria</taxon>
        <taxon>Bacillati</taxon>
        <taxon>Actinomycetota</taxon>
        <taxon>Actinomycetes</taxon>
        <taxon>Pseudonocardiales</taxon>
        <taxon>Pseudonocardiaceae</taxon>
        <taxon>Pseudonocardia</taxon>
    </lineage>
</organism>
<dbReference type="EMBL" id="JADQDF010000001">
    <property type="protein sequence ID" value="MBW0131204.1"/>
    <property type="molecule type" value="Genomic_DNA"/>
</dbReference>
<dbReference type="Proteomes" id="UP000694300">
    <property type="component" value="Unassembled WGS sequence"/>
</dbReference>
<dbReference type="RefSeq" id="WP_218596165.1">
    <property type="nucleotide sequence ID" value="NZ_JADQDE010000005.1"/>
</dbReference>
<evidence type="ECO:0008006" key="5">
    <source>
        <dbReference type="Google" id="ProtNLM"/>
    </source>
</evidence>
<proteinExistence type="predicted"/>
<evidence type="ECO:0000256" key="1">
    <source>
        <dbReference type="SAM" id="MobiDB-lite"/>
    </source>
</evidence>
<evidence type="ECO:0000313" key="3">
    <source>
        <dbReference type="EMBL" id="MBW0132629.1"/>
    </source>
</evidence>
<keyword evidence="4" id="KW-1185">Reference proteome</keyword>
<sequence length="148" mass="15536">MTGSYRPQPARGRHRARTLRRRRPAHLVTAVIGAALIAGIGAAATTGPPPATAITVAAAPAAPTLPLTNAERIYLAELAEAGVPFAGPDADTAVVIAREHVAHGHLVGMREAIRADFRTRLPALTPDQVEDAKTAVEHHFLAVTGRKQ</sequence>
<feature type="region of interest" description="Disordered" evidence="1">
    <location>
        <begin position="1"/>
        <end position="21"/>
    </location>
</feature>
<comment type="caution">
    <text evidence="2">The sequence shown here is derived from an EMBL/GenBank/DDBJ whole genome shotgun (WGS) entry which is preliminary data.</text>
</comment>